<reference evidence="2 6" key="2">
    <citation type="journal article" date="2012" name="J. Virol.">
        <title>Complete Genome Sequence of a Reovirus Isolated from Grass Carp, Indicating Different Genotypes of GCRV in China.</title>
        <authorList>
            <person name="Wang Q."/>
            <person name="Zeng W."/>
            <person name="Liu C."/>
            <person name="Zhang C."/>
            <person name="Wang Y."/>
            <person name="Shi C."/>
            <person name="Wu S."/>
        </authorList>
    </citation>
    <scope>NUCLEOTIDE SEQUENCE [LARGE SCALE GENOMIC DNA]</scope>
    <source>
        <strain evidence="2">HZ08</strain>
    </source>
</reference>
<evidence type="ECO:0000313" key="3">
    <source>
        <dbReference type="EMBL" id="ADT79741.1"/>
    </source>
</evidence>
<dbReference type="EMBL" id="HQ231206">
    <property type="protein sequence ID" value="ADT79741.1"/>
    <property type="molecule type" value="Genomic_RNA"/>
</dbReference>
<dbReference type="GO" id="GO:0003968">
    <property type="term" value="F:RNA-directed RNA polymerase activity"/>
    <property type="evidence" value="ECO:0007669"/>
    <property type="project" value="InterPro"/>
</dbReference>
<gene>
    <name evidence="3" type="primary">NS3</name>
    <name evidence="4" type="synonym">NS38</name>
</gene>
<evidence type="ECO:0000313" key="5">
    <source>
        <dbReference type="EMBL" id="AND67150.1"/>
    </source>
</evidence>
<dbReference type="Pfam" id="PF01518">
    <property type="entry name" value="PolyG_pol"/>
    <property type="match status" value="1"/>
</dbReference>
<proteinExistence type="predicted"/>
<evidence type="ECO:0000313" key="6">
    <source>
        <dbReference type="Proteomes" id="UP000100835"/>
    </source>
</evidence>
<dbReference type="GO" id="GO:0003727">
    <property type="term" value="F:single-stranded RNA binding"/>
    <property type="evidence" value="ECO:0007669"/>
    <property type="project" value="InterPro"/>
</dbReference>
<dbReference type="EMBL" id="KU254575">
    <property type="protein sequence ID" value="AND67150.1"/>
    <property type="molecule type" value="Genomic_RNA"/>
</dbReference>
<dbReference type="Proteomes" id="UP000157877">
    <property type="component" value="Genome"/>
</dbReference>
<evidence type="ECO:0000313" key="2">
    <source>
        <dbReference type="EMBL" id="ADJ75343.1"/>
    </source>
</evidence>
<reference evidence="6" key="1">
    <citation type="journal article" date="2010" name="Virus Genes">
        <title>Molecular analysis of grass carp reovirus HZ08 genome segments 1-3 and 5-6.</title>
        <authorList>
            <person name="Zhang C."/>
            <person name="Wang Q."/>
            <person name="Shi C."/>
            <person name="Zeng W."/>
            <person name="Liu Y."/>
            <person name="Wu S."/>
        </authorList>
    </citation>
    <scope>NUCLEOTIDE SEQUENCE [LARGE SCALE GENOMIC DNA]</scope>
</reference>
<evidence type="ECO:0000256" key="1">
    <source>
        <dbReference type="ARBA" id="ARBA00022884"/>
    </source>
</evidence>
<name>E7BY76_GCRV</name>
<dbReference type="InterPro" id="IPR002507">
    <property type="entry name" value="Reovirus_polyG_pol"/>
</dbReference>
<dbReference type="Proteomes" id="UP000100835">
    <property type="component" value="Genome"/>
</dbReference>
<reference evidence="4" key="4">
    <citation type="submission" date="2015-04" db="EMBL/GenBank/DDBJ databases">
        <authorList>
            <person name="Syromyatnikov M.Y."/>
            <person name="Popov V.N."/>
        </authorList>
    </citation>
    <scope>NUCLEOTIDE SEQUENCE</scope>
    <source>
        <strain evidence="4">GCRV-AH528</strain>
    </source>
</reference>
<evidence type="ECO:0000313" key="7">
    <source>
        <dbReference type="Proteomes" id="UP000133386"/>
    </source>
</evidence>
<evidence type="ECO:0000313" key="4">
    <source>
        <dbReference type="EMBL" id="AMR58964.1"/>
    </source>
</evidence>
<reference evidence="5 8" key="5">
    <citation type="journal article" date="2016" name="Fish Shellfish Immunol.">
        <title>Immunogenicity of a cell culture-derived inactivated vaccine against a common virulent isolate of grass carp reovirus.</title>
        <authorList>
            <person name="Zeng W."/>
            <person name="Wang Q."/>
            <person name="Li X."/>
            <person name="Wang Y."/>
            <person name="Zhao C."/>
            <person name="Li Y."/>
            <person name="Shi C."/>
            <person name="Song X."/>
            <person name="Huang Q."/>
            <person name="Wu S."/>
        </authorList>
    </citation>
    <scope>NUCLEOTIDE SEQUENCE [LARGE SCALE GENOMIC DNA]</scope>
</reference>
<dbReference type="EMBL" id="KR180377">
    <property type="protein sequence ID" value="AMR58964.1"/>
    <property type="molecule type" value="Genomic_RNA"/>
</dbReference>
<organism evidence="2 6">
    <name type="scientific">Grass carp reovirus</name>
    <name type="common">GCRV</name>
    <dbReference type="NCBI Taxonomy" id="128987"/>
    <lineage>
        <taxon>Viruses</taxon>
        <taxon>Riboviria</taxon>
        <taxon>Orthornavirae</taxon>
        <taxon>Duplornaviricota</taxon>
        <taxon>Resentoviricetes</taxon>
        <taxon>Reovirales</taxon>
        <taxon>Spinareoviridae</taxon>
        <taxon>Aquareovirus</taxon>
        <taxon>Aquareovirus ctenopharyngodontis</taxon>
    </lineage>
</organism>
<sequence>MAGVSLNINRNISNSASTIFLEDIPLLSCSVRCEPGKGRELPKFNMSCPAINAMGRCLNPMKFIAEHWVPNSPSRKPSRQHWRNVLNGLEFSNGRGFDVLSFSPAGMAVLRDILTEDSVNYCFDESNTCSLFTLLYTLCCDAAGVEPMDLDSRQTDASARMVSYQDRAIVLTSNEAGDRIEPWNVELDKEFGNPDLLSRLNISYGVQRYGDSKASTDTLTLADAPERSKPALITVQPLLVAMCIKQSLDGLLALSDLRLRFDQYPGYANALMNAMAMYACLDRDLMRFLLRLEMTHASTVSEVAECWRNSRNSRDATGCHIVPRQGLLIIVSGDVEVRRIFAQML</sequence>
<protein>
    <submittedName>
        <fullName evidence="2">NS38</fullName>
    </submittedName>
    <submittedName>
        <fullName evidence="3">Non-structural protein</fullName>
    </submittedName>
    <submittedName>
        <fullName evidence="4">Nonstructural protein</fullName>
    </submittedName>
</protein>
<keyword evidence="1" id="KW-0694">RNA-binding</keyword>
<dbReference type="Proteomes" id="UP000133386">
    <property type="component" value="Genome"/>
</dbReference>
<reference evidence="3 7" key="3">
    <citation type="journal article" date="2012" name="Virus Res.">
        <title>Complete genomic sequence of a reovirus isolated from grass carp in China.</title>
        <authorList>
            <person name="Ye X."/>
            <person name="Tian Y.Y."/>
            <person name="Deng G.C."/>
            <person name="Chi Y.Y."/>
            <person name="Jiang X.Y."/>
        </authorList>
    </citation>
    <scope>NUCLEOTIDE SEQUENCE [LARGE SCALE GENOMIC DNA]</scope>
    <source>
        <strain evidence="3">GCRV-GD108</strain>
    </source>
</reference>
<dbReference type="EMBL" id="GU350747">
    <property type="protein sequence ID" value="ADJ75343.1"/>
    <property type="molecule type" value="Genomic_RNA"/>
</dbReference>
<accession>E7BY76</accession>
<evidence type="ECO:0000313" key="8">
    <source>
        <dbReference type="Proteomes" id="UP000157877"/>
    </source>
</evidence>